<dbReference type="BioCyc" id="CNIT1237085:G1324-1389-MONOMER"/>
<proteinExistence type="predicted"/>
<keyword evidence="2" id="KW-1185">Reference proteome</keyword>
<dbReference type="AlphaFoldDB" id="K0IHF0"/>
<evidence type="ECO:0000313" key="1">
    <source>
        <dbReference type="EMBL" id="AFU58328.1"/>
    </source>
</evidence>
<dbReference type="EMBL" id="CP002408">
    <property type="protein sequence ID" value="AFU58328.1"/>
    <property type="molecule type" value="Genomic_DNA"/>
</dbReference>
<dbReference type="Proteomes" id="UP000008037">
    <property type="component" value="Chromosome"/>
</dbReference>
<sequence>MHRAVIFAGIVAAVAAVAGYIVYQQINRPPFALEVDAIKDTTDIGIQYRIRMTNVGTQQLTGIIVELGANDIQEKSFLNPGQSYYFYPDPETQVSKVRVKTNEGIMIESDYRSPTKVLGLPGAGR</sequence>
<protein>
    <submittedName>
        <fullName evidence="1">Uncharacterized protein</fullName>
    </submittedName>
</protein>
<dbReference type="InParanoid" id="K0IHF0"/>
<gene>
    <name evidence="1" type="ordered locus">Ngar_c13910</name>
</gene>
<dbReference type="OrthoDB" id="9768at2157"/>
<reference evidence="1 2" key="1">
    <citation type="journal article" date="2012" name="Environ. Microbiol.">
        <title>The genome of the ammonia-oxidizing Candidatus Nitrososphaera gargensis: insights into metabolic versatility and environmental adaptations.</title>
        <authorList>
            <person name="Spang A."/>
            <person name="Poehlein A."/>
            <person name="Offre P."/>
            <person name="Zumbragel S."/>
            <person name="Haider S."/>
            <person name="Rychlik N."/>
            <person name="Nowka B."/>
            <person name="Schmeisser C."/>
            <person name="Lebedeva E.V."/>
            <person name="Rattei T."/>
            <person name="Bohm C."/>
            <person name="Schmid M."/>
            <person name="Galushko A."/>
            <person name="Hatzenpichler R."/>
            <person name="Weinmaier T."/>
            <person name="Daniel R."/>
            <person name="Schleper C."/>
            <person name="Spieck E."/>
            <person name="Streit W."/>
            <person name="Wagner M."/>
        </authorList>
    </citation>
    <scope>NUCLEOTIDE SEQUENCE [LARGE SCALE GENOMIC DNA]</scope>
    <source>
        <strain evidence="2">Ga9.2</strain>
    </source>
</reference>
<accession>K0IHF0</accession>
<dbReference type="KEGG" id="nga:Ngar_c13910"/>
<organism evidence="1 2">
    <name type="scientific">Nitrososphaera gargensis (strain Ga9.2)</name>
    <dbReference type="NCBI Taxonomy" id="1237085"/>
    <lineage>
        <taxon>Archaea</taxon>
        <taxon>Nitrososphaerota</taxon>
        <taxon>Nitrososphaeria</taxon>
        <taxon>Nitrososphaerales</taxon>
        <taxon>Nitrososphaeraceae</taxon>
        <taxon>Nitrososphaera</taxon>
    </lineage>
</organism>
<dbReference type="HOGENOM" id="CLU_1976608_0_0_2"/>
<evidence type="ECO:0000313" key="2">
    <source>
        <dbReference type="Proteomes" id="UP000008037"/>
    </source>
</evidence>
<name>K0IHF0_NITGG</name>
<dbReference type="STRING" id="1237085.Ngar_c13910"/>